<dbReference type="GeneID" id="13696760"/>
<protein>
    <submittedName>
        <fullName evidence="1">Uncharacterized protein</fullName>
    </submittedName>
</protein>
<evidence type="ECO:0000313" key="1">
    <source>
        <dbReference type="EMBL" id="AFS82769.1"/>
    </source>
</evidence>
<reference evidence="1 2" key="1">
    <citation type="journal article" date="2012" name="J. Bacteriol.">
        <title>Draft Genome Sequence of an Ammonia-Oxidizing Archaeon, "Candidatus Nitrosopumilus sediminis" AR2, from Svalbard in the Arctic Circle.</title>
        <authorList>
            <person name="Park S.J."/>
            <person name="Kim J.G."/>
            <person name="Jung M.Y."/>
            <person name="Kim S.J."/>
            <person name="Cha I.T."/>
            <person name="Ghai R."/>
            <person name="Martin-Cuadrado A.B."/>
            <person name="Rodriguez-Valera F."/>
            <person name="Rhee S.K."/>
        </authorList>
    </citation>
    <scope>NUCLEOTIDE SEQUENCE [LARGE SCALE GENOMIC DNA]</scope>
    <source>
        <strain evidence="1 2">AR2</strain>
    </source>
</reference>
<evidence type="ECO:0000313" key="2">
    <source>
        <dbReference type="Proteomes" id="UP000006100"/>
    </source>
</evidence>
<sequence>MNSTLILNQKKSKMTLLDKKYWAYSLLVLFSGLLVNPAFGELTSFHTNNNSFMMGDEIEFSGTVEKESRGLVTIVIRDQNNEFVLLTQATINPDDTFEKSIVIENKFTESGIYNATGFILNMTRGITSEFDVSLNESKMIVEPIVETAESEINNTQQNNHLETEKNNESIEKPKIINRDFVDPNKVPSYYIQRYYSEPAYKSWFDSNYPSQTIEETVGYTDNVEKTKSTVQDIMDKEILPQAQASSIAESTQNEVNNSEIAQTSLVLAAIGILFGAVYGVKRQADSNSRQILINRNSIRIPKISNPITGSNPNEILQKRLAKGEITLGEYERLKSKID</sequence>
<dbReference type="eggNOG" id="arCOG08038">
    <property type="taxonomic scope" value="Archaea"/>
</dbReference>
<dbReference type="KEGG" id="nir:NSED_04825"/>
<dbReference type="eggNOG" id="arCOG06534">
    <property type="taxonomic scope" value="Archaea"/>
</dbReference>
<dbReference type="EMBL" id="CP003843">
    <property type="protein sequence ID" value="AFS82769.1"/>
    <property type="molecule type" value="Genomic_DNA"/>
</dbReference>
<dbReference type="PATRIC" id="fig|1229909.8.peg.1050"/>
<dbReference type="OrthoDB" id="3315at2157"/>
<organism evidence="1 2">
    <name type="scientific">Candidatus Nitrosopumilus sediminis</name>
    <dbReference type="NCBI Taxonomy" id="1229909"/>
    <lineage>
        <taxon>Archaea</taxon>
        <taxon>Nitrososphaerota</taxon>
        <taxon>Nitrososphaeria</taxon>
        <taxon>Nitrosopumilales</taxon>
        <taxon>Nitrosopumilaceae</taxon>
        <taxon>Nitrosopumilus</taxon>
    </lineage>
</organism>
<gene>
    <name evidence="1" type="ORF">NSED_04825</name>
</gene>
<dbReference type="Proteomes" id="UP000006100">
    <property type="component" value="Chromosome"/>
</dbReference>
<proteinExistence type="predicted"/>
<dbReference type="eggNOG" id="arCOG03912">
    <property type="taxonomic scope" value="Archaea"/>
</dbReference>
<name>K0BB83_9ARCH</name>
<dbReference type="AlphaFoldDB" id="K0BB83"/>
<accession>K0BB83</accession>
<dbReference type="HOGENOM" id="CLU_820402_0_0_2"/>
<keyword evidence="2" id="KW-1185">Reference proteome</keyword>
<dbReference type="RefSeq" id="WP_014965140.1">
    <property type="nucleotide sequence ID" value="NC_018656.1"/>
</dbReference>
<dbReference type="STRING" id="1229909.NSED_04825"/>